<evidence type="ECO:0000313" key="3">
    <source>
        <dbReference type="Proteomes" id="UP000008022"/>
    </source>
</evidence>
<keyword evidence="3" id="KW-1185">Reference proteome</keyword>
<sequence length="124" mass="13592">LSQPPSHGPTQILHLPASISLITPTPQPLPNPNPNLLPRRPRSAQRRAAPREEKKEERLAARPPTVDSTPLFSAFSATPAREKTPPSAISNNVVLIFIRLDWRWGLRGPSPPSARAPGEEGEEH</sequence>
<feature type="region of interest" description="Disordered" evidence="1">
    <location>
        <begin position="21"/>
        <end position="86"/>
    </location>
</feature>
<organism evidence="2 3">
    <name type="scientific">Oryza rufipogon</name>
    <name type="common">Brownbeard rice</name>
    <name type="synonym">Asian wild rice</name>
    <dbReference type="NCBI Taxonomy" id="4529"/>
    <lineage>
        <taxon>Eukaryota</taxon>
        <taxon>Viridiplantae</taxon>
        <taxon>Streptophyta</taxon>
        <taxon>Embryophyta</taxon>
        <taxon>Tracheophyta</taxon>
        <taxon>Spermatophyta</taxon>
        <taxon>Magnoliopsida</taxon>
        <taxon>Liliopsida</taxon>
        <taxon>Poales</taxon>
        <taxon>Poaceae</taxon>
        <taxon>BOP clade</taxon>
        <taxon>Oryzoideae</taxon>
        <taxon>Oryzeae</taxon>
        <taxon>Oryzinae</taxon>
        <taxon>Oryza</taxon>
    </lineage>
</organism>
<dbReference type="AlphaFoldDB" id="A0A0E0QDG7"/>
<feature type="compositionally biased region" description="Pro residues" evidence="1">
    <location>
        <begin position="25"/>
        <end position="35"/>
    </location>
</feature>
<dbReference type="Proteomes" id="UP000008022">
    <property type="component" value="Unassembled WGS sequence"/>
</dbReference>
<dbReference type="HOGENOM" id="CLU_2009820_0_0_1"/>
<evidence type="ECO:0000313" key="2">
    <source>
        <dbReference type="EnsemblPlants" id="ORUFI08G00720.6"/>
    </source>
</evidence>
<accession>A0A0E0QDG7</accession>
<protein>
    <submittedName>
        <fullName evidence="2">Uncharacterized protein</fullName>
    </submittedName>
</protein>
<reference evidence="3" key="1">
    <citation type="submission" date="2013-06" db="EMBL/GenBank/DDBJ databases">
        <authorList>
            <person name="Zhao Q."/>
        </authorList>
    </citation>
    <scope>NUCLEOTIDE SEQUENCE</scope>
    <source>
        <strain evidence="3">cv. W1943</strain>
    </source>
</reference>
<reference evidence="2" key="2">
    <citation type="submission" date="2015-06" db="UniProtKB">
        <authorList>
            <consortium name="EnsemblPlants"/>
        </authorList>
    </citation>
    <scope>IDENTIFICATION</scope>
</reference>
<dbReference type="Gramene" id="ORUFI08G00720.6">
    <property type="protein sequence ID" value="ORUFI08G00720.6"/>
    <property type="gene ID" value="ORUFI08G00720"/>
</dbReference>
<dbReference type="EnsemblPlants" id="ORUFI08G00720.6">
    <property type="protein sequence ID" value="ORUFI08G00720.6"/>
    <property type="gene ID" value="ORUFI08G00720"/>
</dbReference>
<name>A0A0E0QDG7_ORYRU</name>
<evidence type="ECO:0000256" key="1">
    <source>
        <dbReference type="SAM" id="MobiDB-lite"/>
    </source>
</evidence>
<proteinExistence type="predicted"/>
<feature type="compositionally biased region" description="Basic and acidic residues" evidence="1">
    <location>
        <begin position="49"/>
        <end position="60"/>
    </location>
</feature>